<gene>
    <name evidence="1" type="ORF">O181_085168</name>
</gene>
<dbReference type="Proteomes" id="UP000765509">
    <property type="component" value="Unassembled WGS sequence"/>
</dbReference>
<protein>
    <submittedName>
        <fullName evidence="1">Uncharacterized protein</fullName>
    </submittedName>
</protein>
<reference evidence="1" key="1">
    <citation type="submission" date="2021-03" db="EMBL/GenBank/DDBJ databases">
        <title>Draft genome sequence of rust myrtle Austropuccinia psidii MF-1, a brazilian biotype.</title>
        <authorList>
            <person name="Quecine M.C."/>
            <person name="Pachon D.M.R."/>
            <person name="Bonatelli M.L."/>
            <person name="Correr F.H."/>
            <person name="Franceschini L.M."/>
            <person name="Leite T.F."/>
            <person name="Margarido G.R.A."/>
            <person name="Almeida C.A."/>
            <person name="Ferrarezi J.A."/>
            <person name="Labate C.A."/>
        </authorList>
    </citation>
    <scope>NUCLEOTIDE SEQUENCE</scope>
    <source>
        <strain evidence="1">MF-1</strain>
    </source>
</reference>
<proteinExistence type="predicted"/>
<accession>A0A9Q3ILB2</accession>
<evidence type="ECO:0000313" key="1">
    <source>
        <dbReference type="EMBL" id="MBW0545453.1"/>
    </source>
</evidence>
<organism evidence="1 2">
    <name type="scientific">Austropuccinia psidii MF-1</name>
    <dbReference type="NCBI Taxonomy" id="1389203"/>
    <lineage>
        <taxon>Eukaryota</taxon>
        <taxon>Fungi</taxon>
        <taxon>Dikarya</taxon>
        <taxon>Basidiomycota</taxon>
        <taxon>Pucciniomycotina</taxon>
        <taxon>Pucciniomycetes</taxon>
        <taxon>Pucciniales</taxon>
        <taxon>Sphaerophragmiaceae</taxon>
        <taxon>Austropuccinia</taxon>
    </lineage>
</organism>
<keyword evidence="2" id="KW-1185">Reference proteome</keyword>
<dbReference type="AlphaFoldDB" id="A0A9Q3ILB2"/>
<evidence type="ECO:0000313" key="2">
    <source>
        <dbReference type="Proteomes" id="UP000765509"/>
    </source>
</evidence>
<dbReference type="EMBL" id="AVOT02050368">
    <property type="protein sequence ID" value="MBW0545453.1"/>
    <property type="molecule type" value="Genomic_DNA"/>
</dbReference>
<name>A0A9Q3ILB2_9BASI</name>
<comment type="caution">
    <text evidence="1">The sequence shown here is derived from an EMBL/GenBank/DDBJ whole genome shotgun (WGS) entry which is preliminary data.</text>
</comment>
<sequence>MPLTSIFEGARTMLYTLIKWITVSIRSSRFLCGFVDISLSAPPPSMLRWVARCSNLLKQEASYSTGPCLSPRGSVEFDIGATYGLGAITSYETKLMDSKISFAPKCLTGLAG</sequence>